<gene>
    <name evidence="1" type="ORF">AU15_21760</name>
</gene>
<sequence>MKTDDDSNTIELYVGDFEFESRRPARMTDGSLRRKERSLLPLIGPVL</sequence>
<dbReference type="AlphaFoldDB" id="W5YWP1"/>
<dbReference type="EMBL" id="CP007152">
    <property type="protein sequence ID" value="AHI33470.1"/>
    <property type="molecule type" value="Genomic_DNA"/>
</dbReference>
<accession>W5YWP1</accession>
<protein>
    <submittedName>
        <fullName evidence="1">Uncharacterized protein</fullName>
    </submittedName>
</protein>
<organism evidence="1 2">
    <name type="scientific">Marinobacter salarius</name>
    <dbReference type="NCBI Taxonomy" id="1420917"/>
    <lineage>
        <taxon>Bacteria</taxon>
        <taxon>Pseudomonadati</taxon>
        <taxon>Pseudomonadota</taxon>
        <taxon>Gammaproteobacteria</taxon>
        <taxon>Pseudomonadales</taxon>
        <taxon>Marinobacteraceae</taxon>
        <taxon>Marinobacter</taxon>
    </lineage>
</organism>
<name>W5YWP1_9GAMM</name>
<evidence type="ECO:0000313" key="2">
    <source>
        <dbReference type="Proteomes" id="UP000035081"/>
    </source>
</evidence>
<proteinExistence type="predicted"/>
<dbReference type="Proteomes" id="UP000035081">
    <property type="component" value="Chromosome"/>
</dbReference>
<dbReference type="HOGENOM" id="CLU_3170016_0_0_6"/>
<evidence type="ECO:0000313" key="1">
    <source>
        <dbReference type="EMBL" id="AHI33470.1"/>
    </source>
</evidence>
<reference evidence="1 2" key="1">
    <citation type="journal article" date="2014" name="Genome Announc.">
        <title>Draft Genome Sequences of Marinobacter similis A3d10T and Marinobacter salarius R9SW1T.</title>
        <authorList>
            <person name="Ivanova E.P."/>
            <person name="Ng H.J."/>
            <person name="Webb H.K."/>
            <person name="Feng G."/>
            <person name="Oshima K."/>
            <person name="Hattori M."/>
            <person name="Ohkuma M."/>
            <person name="Sergeev A.F."/>
            <person name="Mikhailov V.V."/>
            <person name="Crawford R.J."/>
            <person name="Sawabe T."/>
        </authorList>
    </citation>
    <scope>NUCLEOTIDE SEQUENCE [LARGE SCALE GENOMIC DNA]</scope>
    <source>
        <strain evidence="2">A3d10 and R9SW1</strain>
    </source>
</reference>
<dbReference type="KEGG" id="msr:AU15_21760"/>